<sequence length="283" mass="30961">MTGLLNCSRLARSLVLATMVMAGQAHALAPEHETRRLMLATEEAVSSEKWNEAAEYLNRLQVLEGEKPAEYFYYRGRVMFQAGHLNEAQSAFEHYVGQTGAEGSHYQESLKLITEIEKTRKANASAAQPGTGKGGRVAVIEPAGQQSLESLRKLYLANSDLEALTLHLNSLLGVAGWRQDQGVVQLDRPADIGYQVNVSGSTINVQETRRDTSGVVRKTQPLSVYGVNPQVEWSCEPAAGACWVYDPRDGSRLLQLALGRDQAREIAHTLGRVIKQLQTASGS</sequence>
<accession>A0A5B0VA71</accession>
<evidence type="ECO:0000256" key="1">
    <source>
        <dbReference type="SAM" id="SignalP"/>
    </source>
</evidence>
<protein>
    <recommendedName>
        <fullName evidence="4">Tetratricopeptide repeat protein</fullName>
    </recommendedName>
</protein>
<name>A0A5B0VA71_9GAMM</name>
<feature type="chain" id="PRO_5023134445" description="Tetratricopeptide repeat protein" evidence="1">
    <location>
        <begin position="28"/>
        <end position="283"/>
    </location>
</feature>
<evidence type="ECO:0008006" key="4">
    <source>
        <dbReference type="Google" id="ProtNLM"/>
    </source>
</evidence>
<evidence type="ECO:0000313" key="3">
    <source>
        <dbReference type="Proteomes" id="UP000323161"/>
    </source>
</evidence>
<gene>
    <name evidence="2" type="ORF">FWJ25_17025</name>
</gene>
<reference evidence="2 3" key="1">
    <citation type="submission" date="2019-08" db="EMBL/GenBank/DDBJ databases">
        <title>Marinobacter ZYF650 sp. nov., a marine bacterium isolated from seawater of the Mariana trench.</title>
        <authorList>
            <person name="Ahmad W."/>
        </authorList>
    </citation>
    <scope>NUCLEOTIDE SEQUENCE [LARGE SCALE GENOMIC DNA]</scope>
    <source>
        <strain evidence="2 3">ZYF650</strain>
    </source>
</reference>
<keyword evidence="3" id="KW-1185">Reference proteome</keyword>
<dbReference type="RefSeq" id="WP_149601461.1">
    <property type="nucleotide sequence ID" value="NZ_VTUU01000011.1"/>
</dbReference>
<proteinExistence type="predicted"/>
<dbReference type="EMBL" id="VTUU01000011">
    <property type="protein sequence ID" value="KAA1171318.1"/>
    <property type="molecule type" value="Genomic_DNA"/>
</dbReference>
<dbReference type="Proteomes" id="UP000323161">
    <property type="component" value="Unassembled WGS sequence"/>
</dbReference>
<evidence type="ECO:0000313" key="2">
    <source>
        <dbReference type="EMBL" id="KAA1171318.1"/>
    </source>
</evidence>
<feature type="signal peptide" evidence="1">
    <location>
        <begin position="1"/>
        <end position="27"/>
    </location>
</feature>
<organism evidence="2 3">
    <name type="scientific">Marinobacter salinexigens</name>
    <dbReference type="NCBI Taxonomy" id="2919747"/>
    <lineage>
        <taxon>Bacteria</taxon>
        <taxon>Pseudomonadati</taxon>
        <taxon>Pseudomonadota</taxon>
        <taxon>Gammaproteobacteria</taxon>
        <taxon>Pseudomonadales</taxon>
        <taxon>Marinobacteraceae</taxon>
        <taxon>Marinobacter</taxon>
    </lineage>
</organism>
<dbReference type="AlphaFoldDB" id="A0A5B0VA71"/>
<keyword evidence="1" id="KW-0732">Signal</keyword>
<comment type="caution">
    <text evidence="2">The sequence shown here is derived from an EMBL/GenBank/DDBJ whole genome shotgun (WGS) entry which is preliminary data.</text>
</comment>